<feature type="transmembrane region" description="Helical" evidence="1">
    <location>
        <begin position="20"/>
        <end position="39"/>
    </location>
</feature>
<organism evidence="3 4">
    <name type="scientific">Rothia amarae</name>
    <dbReference type="NCBI Taxonomy" id="169480"/>
    <lineage>
        <taxon>Bacteria</taxon>
        <taxon>Bacillati</taxon>
        <taxon>Actinomycetota</taxon>
        <taxon>Actinomycetes</taxon>
        <taxon>Micrococcales</taxon>
        <taxon>Micrococcaceae</taxon>
        <taxon>Rothia</taxon>
    </lineage>
</organism>
<dbReference type="KEGG" id="rama:IDM48_00825"/>
<dbReference type="GO" id="GO:0006508">
    <property type="term" value="P:proteolysis"/>
    <property type="evidence" value="ECO:0007669"/>
    <property type="project" value="UniProtKB-KW"/>
</dbReference>
<keyword evidence="1" id="KW-1133">Transmembrane helix</keyword>
<dbReference type="Pfam" id="PF02517">
    <property type="entry name" value="Rce1-like"/>
    <property type="match status" value="1"/>
</dbReference>
<keyword evidence="4" id="KW-1185">Reference proteome</keyword>
<dbReference type="GO" id="GO:0004175">
    <property type="term" value="F:endopeptidase activity"/>
    <property type="evidence" value="ECO:0007669"/>
    <property type="project" value="UniProtKB-ARBA"/>
</dbReference>
<evidence type="ECO:0000313" key="4">
    <source>
        <dbReference type="Proteomes" id="UP000516421"/>
    </source>
</evidence>
<dbReference type="Proteomes" id="UP000516421">
    <property type="component" value="Chromosome"/>
</dbReference>
<evidence type="ECO:0000259" key="2">
    <source>
        <dbReference type="Pfam" id="PF02517"/>
    </source>
</evidence>
<keyword evidence="3" id="KW-0378">Hydrolase</keyword>
<proteinExistence type="predicted"/>
<evidence type="ECO:0000313" key="3">
    <source>
        <dbReference type="EMBL" id="QNV40039.1"/>
    </source>
</evidence>
<evidence type="ECO:0000256" key="1">
    <source>
        <dbReference type="SAM" id="Phobius"/>
    </source>
</evidence>
<feature type="domain" description="CAAX prenyl protease 2/Lysostaphin resistance protein A-like" evidence="2">
    <location>
        <begin position="123"/>
        <end position="209"/>
    </location>
</feature>
<dbReference type="GO" id="GO:0080120">
    <property type="term" value="P:CAAX-box protein maturation"/>
    <property type="evidence" value="ECO:0007669"/>
    <property type="project" value="UniProtKB-ARBA"/>
</dbReference>
<feature type="transmembrane region" description="Helical" evidence="1">
    <location>
        <begin position="45"/>
        <end position="65"/>
    </location>
</feature>
<keyword evidence="1" id="KW-0812">Transmembrane</keyword>
<keyword evidence="1" id="KW-0472">Membrane</keyword>
<feature type="transmembrane region" description="Helical" evidence="1">
    <location>
        <begin position="198"/>
        <end position="216"/>
    </location>
</feature>
<dbReference type="AlphaFoldDB" id="A0A7H2BK43"/>
<accession>A0A7H2BK43</accession>
<dbReference type="GO" id="GO:0008237">
    <property type="term" value="F:metallopeptidase activity"/>
    <property type="evidence" value="ECO:0007669"/>
    <property type="project" value="UniProtKB-KW"/>
</dbReference>
<reference evidence="3 4" key="1">
    <citation type="submission" date="2020-09" db="EMBL/GenBank/DDBJ databases">
        <title>Investigation of environmental microbe.</title>
        <authorList>
            <person name="Ou Y."/>
            <person name="Kang Q."/>
        </authorList>
    </citation>
    <scope>NUCLEOTIDE SEQUENCE [LARGE SCALE GENOMIC DNA]</scope>
    <source>
        <strain evidence="3 4">KJZ-9</strain>
    </source>
</reference>
<dbReference type="InterPro" id="IPR003675">
    <property type="entry name" value="Rce1/LyrA-like_dom"/>
</dbReference>
<name>A0A7H2BK43_9MICC</name>
<dbReference type="EMBL" id="CP061538">
    <property type="protein sequence ID" value="QNV40039.1"/>
    <property type="molecule type" value="Genomic_DNA"/>
</dbReference>
<feature type="transmembrane region" description="Helical" evidence="1">
    <location>
        <begin position="162"/>
        <end position="186"/>
    </location>
</feature>
<dbReference type="RefSeq" id="WP_190617625.1">
    <property type="nucleotide sequence ID" value="NZ_CP061538.1"/>
</dbReference>
<sequence>MTRDTSLSEVSNRPSPQQVLGAVLIPALAAAIGLGIASAAPDGGLVFYVATFAVAAVYFITWALCPRSHPAFLAQRAGKDALRGLGIGIGLLLIFLAGAFLVRYIPVLAGPVDSLLDNARYGLLWVTILTTAINGVGEEVFFRRIAMDYLPGTWRTRALISLVLYIAVTAAMGVPLLALAAIAVGVPATLEARRTGSLVSACVLHISWSLGMLLILPHLI</sequence>
<keyword evidence="3" id="KW-0645">Protease</keyword>
<protein>
    <submittedName>
        <fullName evidence="3">CPBP family intramembrane metalloprotease</fullName>
    </submittedName>
</protein>
<gene>
    <name evidence="3" type="ORF">IDM48_00825</name>
</gene>
<feature type="transmembrane region" description="Helical" evidence="1">
    <location>
        <begin position="122"/>
        <end position="142"/>
    </location>
</feature>
<feature type="transmembrane region" description="Helical" evidence="1">
    <location>
        <begin position="85"/>
        <end position="102"/>
    </location>
</feature>
<keyword evidence="3" id="KW-0482">Metalloprotease</keyword>